<dbReference type="PANTHER" id="PTHR48081">
    <property type="entry name" value="AB HYDROLASE SUPERFAMILY PROTEIN C4A8.06C"/>
    <property type="match status" value="1"/>
</dbReference>
<dbReference type="InterPro" id="IPR029058">
    <property type="entry name" value="AB_hydrolase_fold"/>
</dbReference>
<organism evidence="3 4">
    <name type="scientific">Pedobacter polaris</name>
    <dbReference type="NCBI Taxonomy" id="2571273"/>
    <lineage>
        <taxon>Bacteria</taxon>
        <taxon>Pseudomonadati</taxon>
        <taxon>Bacteroidota</taxon>
        <taxon>Sphingobacteriia</taxon>
        <taxon>Sphingobacteriales</taxon>
        <taxon>Sphingobacteriaceae</taxon>
        <taxon>Pedobacter</taxon>
    </lineage>
</organism>
<reference evidence="3 4" key="1">
    <citation type="submission" date="2019-04" db="EMBL/GenBank/DDBJ databases">
        <title>Pedobacter sp. RP-3-22 sp. nov., isolated from Arctic soil.</title>
        <authorList>
            <person name="Dahal R.H."/>
            <person name="Kim D.-U."/>
        </authorList>
    </citation>
    <scope>NUCLEOTIDE SEQUENCE [LARGE SCALE GENOMIC DNA]</scope>
    <source>
        <strain evidence="3 4">RP-3-22</strain>
    </source>
</reference>
<feature type="domain" description="BD-FAE-like" evidence="2">
    <location>
        <begin position="41"/>
        <end position="221"/>
    </location>
</feature>
<comment type="caution">
    <text evidence="3">The sequence shown here is derived from an EMBL/GenBank/DDBJ whole genome shotgun (WGS) entry which is preliminary data.</text>
</comment>
<dbReference type="SUPFAM" id="SSF53474">
    <property type="entry name" value="alpha/beta-Hydrolases"/>
    <property type="match status" value="1"/>
</dbReference>
<protein>
    <submittedName>
        <fullName evidence="3">Alpha/beta hydrolase</fullName>
    </submittedName>
</protein>
<evidence type="ECO:0000256" key="1">
    <source>
        <dbReference type="ARBA" id="ARBA00022801"/>
    </source>
</evidence>
<dbReference type="InterPro" id="IPR049492">
    <property type="entry name" value="BD-FAE-like_dom"/>
</dbReference>
<dbReference type="EMBL" id="SWBR01000004">
    <property type="protein sequence ID" value="TKC06586.1"/>
    <property type="molecule type" value="Genomic_DNA"/>
</dbReference>
<keyword evidence="1 3" id="KW-0378">Hydrolase</keyword>
<dbReference type="GO" id="GO:0016787">
    <property type="term" value="F:hydrolase activity"/>
    <property type="evidence" value="ECO:0007669"/>
    <property type="project" value="UniProtKB-KW"/>
</dbReference>
<dbReference type="Gene3D" id="3.40.50.1820">
    <property type="entry name" value="alpha/beta hydrolase"/>
    <property type="match status" value="1"/>
</dbReference>
<accession>A0A4V5NZC5</accession>
<evidence type="ECO:0000313" key="4">
    <source>
        <dbReference type="Proteomes" id="UP000309488"/>
    </source>
</evidence>
<dbReference type="Pfam" id="PF20434">
    <property type="entry name" value="BD-FAE"/>
    <property type="match status" value="1"/>
</dbReference>
<evidence type="ECO:0000259" key="2">
    <source>
        <dbReference type="Pfam" id="PF20434"/>
    </source>
</evidence>
<proteinExistence type="predicted"/>
<dbReference type="OrthoDB" id="9777975at2"/>
<keyword evidence="4" id="KW-1185">Reference proteome</keyword>
<dbReference type="InterPro" id="IPR050300">
    <property type="entry name" value="GDXG_lipolytic_enzyme"/>
</dbReference>
<gene>
    <name evidence="3" type="ORF">FA048_15370</name>
</gene>
<evidence type="ECO:0000313" key="3">
    <source>
        <dbReference type="EMBL" id="TKC06586.1"/>
    </source>
</evidence>
<dbReference type="AlphaFoldDB" id="A0A4V5NZC5"/>
<name>A0A4V5NZC5_9SPHI</name>
<dbReference type="PANTHER" id="PTHR48081:SF33">
    <property type="entry name" value="KYNURENINE FORMAMIDASE"/>
    <property type="match status" value="1"/>
</dbReference>
<dbReference type="Proteomes" id="UP000309488">
    <property type="component" value="Unassembled WGS sequence"/>
</dbReference>
<sequence>MHLRTIVMIFAFLGQIFTGSAQIRVAKNINYAGNTNEANTLNIYQKKGDTQNQDVIVFIHGGSWSSGKKETYWWLGRNLAKNNIVTAVINYPLAPSVTYKEMAAAGAQAVKWLQDSIATYGGNPKRIFVMGHSAGGHLAELINSDPQYFKELGIANPIKGVILNDAFGLDMEEYLTKAEKDSYYTDFIRTFSSESKTWQIASPLFYVKNISNPHLLFYGTKTYPAIQIQTEYMYKILQAQKVPVKLEVIEGKKHVGMISQMIWGRNRLYQSIFKFLREIN</sequence>